<dbReference type="InterPro" id="IPR036188">
    <property type="entry name" value="FAD/NAD-bd_sf"/>
</dbReference>
<reference evidence="7 8" key="1">
    <citation type="submission" date="2014-07" db="EMBL/GenBank/DDBJ databases">
        <authorList>
            <person name="Lee K."/>
            <person name="Lim J.Y."/>
            <person name="Hwang I."/>
        </authorList>
    </citation>
    <scope>NUCLEOTIDE SEQUENCE [LARGE SCALE GENOMIC DNA]</scope>
    <source>
        <strain evidence="7 8">KL28</strain>
    </source>
</reference>
<gene>
    <name evidence="7" type="ORF">PSAKL28_31020</name>
</gene>
<dbReference type="HOGENOM" id="CLU_021377_7_0_6"/>
<dbReference type="RefSeq" id="WP_038612172.1">
    <property type="nucleotide sequence ID" value="NZ_CP009048.1"/>
</dbReference>
<evidence type="ECO:0000256" key="2">
    <source>
        <dbReference type="ARBA" id="ARBA00005272"/>
    </source>
</evidence>
<name>A0A077FE90_9PSED</name>
<dbReference type="eggNOG" id="COG1252">
    <property type="taxonomic scope" value="Bacteria"/>
</dbReference>
<dbReference type="PANTHER" id="PTHR42913:SF3">
    <property type="entry name" value="64 KDA MITOCHONDRIAL NADH DEHYDROGENASE (EUROFUNG)"/>
    <property type="match status" value="1"/>
</dbReference>
<sequence>MTHRIVVVGGGAGGLELVTRLGRTLGKKRKAQITLVDAHLTHIWKPLLHEVATGSLNSTDNELNYIAQAKWNHFEFQIGRLVGLDRANKCIHLAATLDELGNELVPARALTYDTLVIAIGSVTNDFGTLGAAEHCIFLDAPKQALNLHRQLLSQYLSAHARQESDSQMNIAIVGAGATGVELAAELHHAAEELAAYGLNSIAPQNMQINLIEAGPRVLPALPERIGTAVLHELEKLGVKVHTRSAVSEITADGMLTANGDFIPATLKVWAAGIRAPSFLKDLDGLETNRIDQLVVQRNLQTTRDENIFALGDCAACPMGDDSGKNVPPRAQTAHQQASLLAVSLKHRLEGKPLADYQYQDYGSLVSLAKYSAVGNLMGSVLGSVKVEGWLARMFYVSLYRMHQVALYGLFRTGLLMINDRIGRRTNPRMKLH</sequence>
<dbReference type="AlphaFoldDB" id="A0A077FE90"/>
<proteinExistence type="inferred from homology"/>
<evidence type="ECO:0000256" key="1">
    <source>
        <dbReference type="ARBA" id="ARBA00001974"/>
    </source>
</evidence>
<keyword evidence="5" id="KW-0560">Oxidoreductase</keyword>
<dbReference type="KEGG" id="palk:PSAKL28_31020"/>
<dbReference type="Pfam" id="PF07992">
    <property type="entry name" value="Pyr_redox_2"/>
    <property type="match status" value="1"/>
</dbReference>
<dbReference type="FunFam" id="3.50.50.100:FF:000001">
    <property type="entry name" value="NADH dehydrogenase"/>
    <property type="match status" value="1"/>
</dbReference>
<dbReference type="OrthoDB" id="9781621at2"/>
<dbReference type="InterPro" id="IPR023753">
    <property type="entry name" value="FAD/NAD-binding_dom"/>
</dbReference>
<comment type="similarity">
    <text evidence="2">Belongs to the NADH dehydrogenase family.</text>
</comment>
<evidence type="ECO:0000259" key="6">
    <source>
        <dbReference type="Pfam" id="PF07992"/>
    </source>
</evidence>
<organism evidence="7 8">
    <name type="scientific">Pseudomonas alkylphenolica</name>
    <dbReference type="NCBI Taxonomy" id="237609"/>
    <lineage>
        <taxon>Bacteria</taxon>
        <taxon>Pseudomonadati</taxon>
        <taxon>Pseudomonadota</taxon>
        <taxon>Gammaproteobacteria</taxon>
        <taxon>Pseudomonadales</taxon>
        <taxon>Pseudomonadaceae</taxon>
        <taxon>Pseudomonas</taxon>
    </lineage>
</organism>
<dbReference type="PANTHER" id="PTHR42913">
    <property type="entry name" value="APOPTOSIS-INDUCING FACTOR 1"/>
    <property type="match status" value="1"/>
</dbReference>
<evidence type="ECO:0000313" key="8">
    <source>
        <dbReference type="Proteomes" id="UP000028931"/>
    </source>
</evidence>
<comment type="cofactor">
    <cofactor evidence="1">
        <name>FAD</name>
        <dbReference type="ChEBI" id="CHEBI:57692"/>
    </cofactor>
</comment>
<keyword evidence="3" id="KW-0285">Flavoprotein</keyword>
<accession>A0A077FE90</accession>
<dbReference type="GO" id="GO:0003955">
    <property type="term" value="F:NAD(P)H dehydrogenase (quinone) activity"/>
    <property type="evidence" value="ECO:0007669"/>
    <property type="project" value="TreeGrafter"/>
</dbReference>
<evidence type="ECO:0000256" key="4">
    <source>
        <dbReference type="ARBA" id="ARBA00022827"/>
    </source>
</evidence>
<dbReference type="GO" id="GO:0019646">
    <property type="term" value="P:aerobic electron transport chain"/>
    <property type="evidence" value="ECO:0007669"/>
    <property type="project" value="TreeGrafter"/>
</dbReference>
<keyword evidence="4" id="KW-0274">FAD</keyword>
<evidence type="ECO:0000256" key="3">
    <source>
        <dbReference type="ARBA" id="ARBA00022630"/>
    </source>
</evidence>
<feature type="domain" description="FAD/NAD(P)-binding" evidence="6">
    <location>
        <begin position="4"/>
        <end position="337"/>
    </location>
</feature>
<evidence type="ECO:0000313" key="7">
    <source>
        <dbReference type="EMBL" id="AIL62279.1"/>
    </source>
</evidence>
<dbReference type="SUPFAM" id="SSF51905">
    <property type="entry name" value="FAD/NAD(P)-binding domain"/>
    <property type="match status" value="1"/>
</dbReference>
<protein>
    <submittedName>
        <fullName evidence="7">NADH dehydrogenase</fullName>
    </submittedName>
</protein>
<dbReference type="EMBL" id="CP009048">
    <property type="protein sequence ID" value="AIL62279.1"/>
    <property type="molecule type" value="Genomic_DNA"/>
</dbReference>
<dbReference type="InterPro" id="IPR051169">
    <property type="entry name" value="NADH-Q_oxidoreductase"/>
</dbReference>
<dbReference type="Gene3D" id="3.50.50.100">
    <property type="match status" value="1"/>
</dbReference>
<dbReference type="PRINTS" id="PR00411">
    <property type="entry name" value="PNDRDTASEI"/>
</dbReference>
<dbReference type="Proteomes" id="UP000028931">
    <property type="component" value="Chromosome"/>
</dbReference>
<dbReference type="PRINTS" id="PR00368">
    <property type="entry name" value="FADPNR"/>
</dbReference>
<evidence type="ECO:0000256" key="5">
    <source>
        <dbReference type="ARBA" id="ARBA00023002"/>
    </source>
</evidence>